<dbReference type="InterPro" id="IPR050523">
    <property type="entry name" value="AKR_Detox_Biosynth"/>
</dbReference>
<organism evidence="3 4">
    <name type="scientific">Aeromicrobium phoceense</name>
    <dbReference type="NCBI Taxonomy" id="2754045"/>
    <lineage>
        <taxon>Bacteria</taxon>
        <taxon>Bacillati</taxon>
        <taxon>Actinomycetota</taxon>
        <taxon>Actinomycetes</taxon>
        <taxon>Propionibacteriales</taxon>
        <taxon>Nocardioidaceae</taxon>
        <taxon>Aeromicrobium</taxon>
    </lineage>
</organism>
<dbReference type="InterPro" id="IPR023210">
    <property type="entry name" value="NADP_OxRdtase_dom"/>
</dbReference>
<dbReference type="Pfam" id="PF00248">
    <property type="entry name" value="Aldo_ket_red"/>
    <property type="match status" value="1"/>
</dbReference>
<evidence type="ECO:0000259" key="2">
    <source>
        <dbReference type="Pfam" id="PF00248"/>
    </source>
</evidence>
<reference evidence="3 4" key="1">
    <citation type="submission" date="2020-07" db="EMBL/GenBank/DDBJ databases">
        <title>Draft genome and description of Aeromicrobium phoceense strain Marseille-Q0843 isolated from healthy skin swab.</title>
        <authorList>
            <person name="Boxberger M."/>
            <person name="La Scola B."/>
        </authorList>
    </citation>
    <scope>NUCLEOTIDE SEQUENCE [LARGE SCALE GENOMIC DNA]</scope>
    <source>
        <strain evidence="3 4">Marseille-Q0843</strain>
    </source>
</reference>
<dbReference type="PANTHER" id="PTHR43364">
    <property type="entry name" value="NADH-SPECIFIC METHYLGLYOXAL REDUCTASE-RELATED"/>
    <property type="match status" value="1"/>
</dbReference>
<dbReference type="AlphaFoldDB" id="A0A838XQT4"/>
<evidence type="ECO:0000256" key="1">
    <source>
        <dbReference type="ARBA" id="ARBA00023002"/>
    </source>
</evidence>
<dbReference type="PANTHER" id="PTHR43364:SF4">
    <property type="entry name" value="NAD(P)-LINKED OXIDOREDUCTASE SUPERFAMILY PROTEIN"/>
    <property type="match status" value="1"/>
</dbReference>
<evidence type="ECO:0000313" key="3">
    <source>
        <dbReference type="EMBL" id="MBA4609374.1"/>
    </source>
</evidence>
<dbReference type="InterPro" id="IPR036812">
    <property type="entry name" value="NAD(P)_OxRdtase_dom_sf"/>
</dbReference>
<sequence>MGIGCNAFGARIGGDQVTAVVDAAFEHGVRFFDTADTYSLGESETLLGAALQGRRDEVVVATKFGMDMQGRNGDDGGRRGSAAYVRRAAEASLRRLGTDVIDLYQLHTPDPGTPVEETLGAMTELVDEGKVRAIGCSNFTAWQLVDADWISRTTGLAHFATAQNEYSLYNPAAEVELVPACLELGVGLLPYFPLAYGLLTGKYSRDAEPEAGTRLAGQRARWEDADWERIDALQAFADERDITLLELAMGGLASRPAVSSVIAGVSRPEQVASNVAAASWVPTTEDSAALDDLLAPAHSYTTFAPR</sequence>
<name>A0A838XQT4_9ACTN</name>
<dbReference type="GO" id="GO:0005829">
    <property type="term" value="C:cytosol"/>
    <property type="evidence" value="ECO:0007669"/>
    <property type="project" value="TreeGrafter"/>
</dbReference>
<dbReference type="Gene3D" id="3.20.20.100">
    <property type="entry name" value="NADP-dependent oxidoreductase domain"/>
    <property type="match status" value="1"/>
</dbReference>
<dbReference type="GO" id="GO:0016491">
    <property type="term" value="F:oxidoreductase activity"/>
    <property type="evidence" value="ECO:0007669"/>
    <property type="project" value="UniProtKB-KW"/>
</dbReference>
<evidence type="ECO:0000313" key="4">
    <source>
        <dbReference type="Proteomes" id="UP000550354"/>
    </source>
</evidence>
<dbReference type="SUPFAM" id="SSF51430">
    <property type="entry name" value="NAD(P)-linked oxidoreductase"/>
    <property type="match status" value="1"/>
</dbReference>
<feature type="domain" description="NADP-dependent oxidoreductase" evidence="2">
    <location>
        <begin position="1"/>
        <end position="293"/>
    </location>
</feature>
<keyword evidence="1" id="KW-0560">Oxidoreductase</keyword>
<protein>
    <submittedName>
        <fullName evidence="3">Aldo/keto reductase</fullName>
    </submittedName>
</protein>
<comment type="caution">
    <text evidence="3">The sequence shown here is derived from an EMBL/GenBank/DDBJ whole genome shotgun (WGS) entry which is preliminary data.</text>
</comment>
<keyword evidence="4" id="KW-1185">Reference proteome</keyword>
<dbReference type="EMBL" id="JACEOG010000001">
    <property type="protein sequence ID" value="MBA4609374.1"/>
    <property type="molecule type" value="Genomic_DNA"/>
</dbReference>
<gene>
    <name evidence="3" type="ORF">H1W00_12885</name>
</gene>
<dbReference type="Proteomes" id="UP000550354">
    <property type="component" value="Unassembled WGS sequence"/>
</dbReference>
<accession>A0A838XQT4</accession>
<proteinExistence type="predicted"/>